<evidence type="ECO:0000256" key="7">
    <source>
        <dbReference type="HAMAP-Rule" id="MF_00530"/>
    </source>
</evidence>
<evidence type="ECO:0000313" key="9">
    <source>
        <dbReference type="EMBL" id="MDI3349772.1"/>
    </source>
</evidence>
<dbReference type="GO" id="GO:0045259">
    <property type="term" value="C:proton-transporting ATP synthase complex"/>
    <property type="evidence" value="ECO:0007669"/>
    <property type="project" value="UniProtKB-KW"/>
</dbReference>
<dbReference type="OrthoDB" id="389606at2"/>
<dbReference type="Proteomes" id="UP001432074">
    <property type="component" value="Chromosome"/>
</dbReference>
<evidence type="ECO:0000256" key="2">
    <source>
        <dbReference type="ARBA" id="ARBA00005712"/>
    </source>
</evidence>
<dbReference type="GO" id="GO:0005524">
    <property type="term" value="F:ATP binding"/>
    <property type="evidence" value="ECO:0007669"/>
    <property type="project" value="UniProtKB-UniRule"/>
</dbReference>
<reference evidence="10" key="2">
    <citation type="submission" date="2024-01" db="EMBL/GenBank/DDBJ databases">
        <title>Complete genome sequence of Mycoplasma arginini type strain G 230.</title>
        <authorList>
            <person name="Spergser J."/>
        </authorList>
    </citation>
    <scope>NUCLEOTIDE SEQUENCE</scope>
    <source>
        <strain evidence="10">NCTC 10129</strain>
    </source>
</reference>
<dbReference type="GeneID" id="80703699"/>
<keyword evidence="7" id="KW-0375">Hydrogen ion transport</keyword>
<feature type="domain" description="ATP synthase F1 complex delta/epsilon subunit N-terminal" evidence="8">
    <location>
        <begin position="9"/>
        <end position="85"/>
    </location>
</feature>
<organism evidence="9 11">
    <name type="scientific">Mycoplasmopsis arginini</name>
    <name type="common">Mycoplasma arginini</name>
    <dbReference type="NCBI Taxonomy" id="2094"/>
    <lineage>
        <taxon>Bacteria</taxon>
        <taxon>Bacillati</taxon>
        <taxon>Mycoplasmatota</taxon>
        <taxon>Mycoplasmoidales</taxon>
        <taxon>Metamycoplasmataceae</taxon>
        <taxon>Mycoplasmopsis</taxon>
    </lineage>
</organism>
<evidence type="ECO:0000313" key="10">
    <source>
        <dbReference type="EMBL" id="WVN22071.1"/>
    </source>
</evidence>
<keyword evidence="3 7" id="KW-0813">Transport</keyword>
<evidence type="ECO:0000259" key="8">
    <source>
        <dbReference type="Pfam" id="PF02823"/>
    </source>
</evidence>
<keyword evidence="12" id="KW-1185">Reference proteome</keyword>
<keyword evidence="6 7" id="KW-0139">CF(1)</keyword>
<dbReference type="RefSeq" id="WP_060823489.1">
    <property type="nucleotide sequence ID" value="NZ_AP014657.1"/>
</dbReference>
<dbReference type="Pfam" id="PF02823">
    <property type="entry name" value="ATP-synt_DE_N"/>
    <property type="match status" value="1"/>
</dbReference>
<dbReference type="GO" id="GO:0046933">
    <property type="term" value="F:proton-transporting ATP synthase activity, rotational mechanism"/>
    <property type="evidence" value="ECO:0007669"/>
    <property type="project" value="UniProtKB-UniRule"/>
</dbReference>
<dbReference type="SUPFAM" id="SSF51344">
    <property type="entry name" value="Epsilon subunit of F1F0-ATP synthase N-terminal domain"/>
    <property type="match status" value="1"/>
</dbReference>
<dbReference type="GO" id="GO:0012505">
    <property type="term" value="C:endomembrane system"/>
    <property type="evidence" value="ECO:0007669"/>
    <property type="project" value="UniProtKB-SubCell"/>
</dbReference>
<protein>
    <recommendedName>
        <fullName evidence="7">ATP synthase epsilon chain</fullName>
    </recommendedName>
    <alternativeName>
        <fullName evidence="7">ATP synthase F1 sector epsilon subunit</fullName>
    </alternativeName>
    <alternativeName>
        <fullName evidence="7">F-ATPase epsilon subunit</fullName>
    </alternativeName>
</protein>
<dbReference type="EMBL" id="JAPFAR010000109">
    <property type="protein sequence ID" value="MDI3349772.1"/>
    <property type="molecule type" value="Genomic_DNA"/>
</dbReference>
<sequence>MSENKFINILITTPNGVYYQSKAFIATFTTTEGQIGLMKEAIPFLAALVPSKIIIKEDNNLTKTFFIDRGIVEFKNNLLSLIVNNIDTKAFDKEAKFEKVDETKYTVIEELVLKKKLAEQKK</sequence>
<comment type="subunit">
    <text evidence="7">F-type ATPases have 2 components, CF(1) - the catalytic core - and CF(0) - the membrane proton channel. CF(1) has five subunits: alpha(3), beta(3), gamma(1), delta(1), epsilon(1). CF(0) has three main subunits: a, b and c.</text>
</comment>
<keyword evidence="7" id="KW-1003">Cell membrane</keyword>
<evidence type="ECO:0000256" key="1">
    <source>
        <dbReference type="ARBA" id="ARBA00004184"/>
    </source>
</evidence>
<evidence type="ECO:0000256" key="6">
    <source>
        <dbReference type="ARBA" id="ARBA00023196"/>
    </source>
</evidence>
<comment type="subcellular location">
    <subcellularLocation>
        <location evidence="7">Cell membrane</location>
        <topology evidence="7">Peripheral membrane protein</topology>
    </subcellularLocation>
    <subcellularLocation>
        <location evidence="1">Endomembrane system</location>
        <topology evidence="1">Peripheral membrane protein</topology>
    </subcellularLocation>
</comment>
<keyword evidence="5 7" id="KW-0472">Membrane</keyword>
<comment type="function">
    <text evidence="7">Produces ATP from ADP in the presence of a proton gradient across the membrane.</text>
</comment>
<dbReference type="KEGG" id="marg:MARG145_0739"/>
<reference evidence="9" key="1">
    <citation type="submission" date="2022-11" db="EMBL/GenBank/DDBJ databases">
        <title>Draft genome of Mycoplasma arginini isolated from fly.</title>
        <authorList>
            <person name="Severgnini M."/>
            <person name="Gioia G."/>
            <person name="Cremonesi P."/>
            <person name="Moroni P."/>
            <person name="Addis M.F."/>
            <person name="Castiglioni B."/>
        </authorList>
    </citation>
    <scope>NUCLEOTIDE SEQUENCE</scope>
    <source>
        <strain evidence="9">QMP CG1-1632</strain>
    </source>
</reference>
<evidence type="ECO:0000256" key="5">
    <source>
        <dbReference type="ARBA" id="ARBA00023136"/>
    </source>
</evidence>
<dbReference type="InterPro" id="IPR036771">
    <property type="entry name" value="ATPsynth_dsu/esu_N"/>
</dbReference>
<dbReference type="Proteomes" id="UP001162175">
    <property type="component" value="Unassembled WGS sequence"/>
</dbReference>
<evidence type="ECO:0000256" key="3">
    <source>
        <dbReference type="ARBA" id="ARBA00022448"/>
    </source>
</evidence>
<keyword evidence="7" id="KW-0066">ATP synthesis</keyword>
<dbReference type="InterPro" id="IPR020546">
    <property type="entry name" value="ATP_synth_F1_dsu/esu_N"/>
</dbReference>
<keyword evidence="4 7" id="KW-0406">Ion transport</keyword>
<dbReference type="HAMAP" id="MF_00530">
    <property type="entry name" value="ATP_synth_epsil_bac"/>
    <property type="match status" value="1"/>
</dbReference>
<dbReference type="EMBL" id="CP143577">
    <property type="protein sequence ID" value="WVN22071.1"/>
    <property type="molecule type" value="Genomic_DNA"/>
</dbReference>
<evidence type="ECO:0000256" key="4">
    <source>
        <dbReference type="ARBA" id="ARBA00023065"/>
    </source>
</evidence>
<dbReference type="eggNOG" id="COG0355">
    <property type="taxonomic scope" value="Bacteria"/>
</dbReference>
<dbReference type="InterPro" id="IPR001469">
    <property type="entry name" value="ATP_synth_F1_dsu/esu"/>
</dbReference>
<evidence type="ECO:0000313" key="11">
    <source>
        <dbReference type="Proteomes" id="UP001162175"/>
    </source>
</evidence>
<accession>A0A0C6FPC1</accession>
<comment type="similarity">
    <text evidence="2 7">Belongs to the ATPase epsilon chain family.</text>
</comment>
<evidence type="ECO:0000313" key="12">
    <source>
        <dbReference type="Proteomes" id="UP001432074"/>
    </source>
</evidence>
<proteinExistence type="inferred from homology"/>
<gene>
    <name evidence="7" type="primary">atpC</name>
    <name evidence="9" type="ORF">DCBHLPFO_00332</name>
    <name evidence="10" type="ORF">V2E25_00500</name>
</gene>
<name>A0A0C6FPC1_MYCAR</name>
<dbReference type="Gene3D" id="2.60.15.10">
    <property type="entry name" value="F0F1 ATP synthase delta/epsilon subunit, N-terminal"/>
    <property type="match status" value="1"/>
</dbReference>
<dbReference type="GO" id="GO:0005886">
    <property type="term" value="C:plasma membrane"/>
    <property type="evidence" value="ECO:0007669"/>
    <property type="project" value="UniProtKB-SubCell"/>
</dbReference>
<dbReference type="AlphaFoldDB" id="A0A0C6FPC1"/>